<evidence type="ECO:0000256" key="1">
    <source>
        <dbReference type="ARBA" id="ARBA00009922"/>
    </source>
</evidence>
<dbReference type="GO" id="GO:0005829">
    <property type="term" value="C:cytosol"/>
    <property type="evidence" value="ECO:0007669"/>
    <property type="project" value="TreeGrafter"/>
</dbReference>
<dbReference type="Proteomes" id="UP000178720">
    <property type="component" value="Unassembled WGS sequence"/>
</dbReference>
<evidence type="ECO:0000313" key="13">
    <source>
        <dbReference type="EMBL" id="OGC88997.1"/>
    </source>
</evidence>
<keyword evidence="4 11" id="KW-0347">Helicase</keyword>
<dbReference type="GO" id="GO:0016887">
    <property type="term" value="F:ATP hydrolysis activity"/>
    <property type="evidence" value="ECO:0007669"/>
    <property type="project" value="RHEA"/>
</dbReference>
<reference evidence="13 14" key="1">
    <citation type="journal article" date="2016" name="Nat. Commun.">
        <title>Thousands of microbial genomes shed light on interconnected biogeochemical processes in an aquifer system.</title>
        <authorList>
            <person name="Anantharaman K."/>
            <person name="Brown C.T."/>
            <person name="Hug L.A."/>
            <person name="Sharon I."/>
            <person name="Castelle C.J."/>
            <person name="Probst A.J."/>
            <person name="Thomas B.C."/>
            <person name="Singh A."/>
            <person name="Wilkins M.J."/>
            <person name="Karaoz U."/>
            <person name="Brodie E.L."/>
            <person name="Williams K.H."/>
            <person name="Hubbard S.S."/>
            <person name="Banfield J.F."/>
        </authorList>
    </citation>
    <scope>NUCLEOTIDE SEQUENCE [LARGE SCALE GENOMIC DNA]</scope>
</reference>
<dbReference type="InterPro" id="IPR013986">
    <property type="entry name" value="DExx_box_DNA_helicase_dom_sf"/>
</dbReference>
<comment type="catalytic activity">
    <reaction evidence="8">
        <text>Couples ATP hydrolysis with the unwinding of duplex DNA by translocating in the 3'-5' direction.</text>
        <dbReference type="EC" id="5.6.2.4"/>
    </reaction>
</comment>
<feature type="domain" description="UvrD-like helicase ATP-binding" evidence="12">
    <location>
        <begin position="5"/>
        <end position="284"/>
    </location>
</feature>
<dbReference type="InterPro" id="IPR014016">
    <property type="entry name" value="UvrD-like_ATP-bd"/>
</dbReference>
<evidence type="ECO:0000313" key="14">
    <source>
        <dbReference type="Proteomes" id="UP000178720"/>
    </source>
</evidence>
<dbReference type="CDD" id="cd17932">
    <property type="entry name" value="DEXQc_UvrD"/>
    <property type="match status" value="1"/>
</dbReference>
<dbReference type="SUPFAM" id="SSF52540">
    <property type="entry name" value="P-loop containing nucleoside triphosphate hydrolases"/>
    <property type="match status" value="1"/>
</dbReference>
<gene>
    <name evidence="13" type="ORF">A3D70_02100</name>
</gene>
<keyword evidence="2 11" id="KW-0547">Nucleotide-binding</keyword>
<comment type="catalytic activity">
    <reaction evidence="10">
        <text>ATP + H2O = ADP + phosphate + H(+)</text>
        <dbReference type="Rhea" id="RHEA:13065"/>
        <dbReference type="ChEBI" id="CHEBI:15377"/>
        <dbReference type="ChEBI" id="CHEBI:15378"/>
        <dbReference type="ChEBI" id="CHEBI:30616"/>
        <dbReference type="ChEBI" id="CHEBI:43474"/>
        <dbReference type="ChEBI" id="CHEBI:456216"/>
        <dbReference type="EC" id="5.6.2.4"/>
    </reaction>
</comment>
<evidence type="ECO:0000256" key="5">
    <source>
        <dbReference type="ARBA" id="ARBA00022840"/>
    </source>
</evidence>
<dbReference type="Gene3D" id="1.10.10.160">
    <property type="match status" value="1"/>
</dbReference>
<accession>A0A1F4Y4U9</accession>
<dbReference type="AlphaFoldDB" id="A0A1F4Y4U9"/>
<keyword evidence="5 11" id="KW-0067">ATP-binding</keyword>
<name>A0A1F4Y4U9_9BACT</name>
<dbReference type="EC" id="5.6.2.4" evidence="9"/>
<evidence type="ECO:0000256" key="11">
    <source>
        <dbReference type="PROSITE-ProRule" id="PRU00560"/>
    </source>
</evidence>
<dbReference type="GO" id="GO:0005524">
    <property type="term" value="F:ATP binding"/>
    <property type="evidence" value="ECO:0007669"/>
    <property type="project" value="UniProtKB-UniRule"/>
</dbReference>
<evidence type="ECO:0000256" key="6">
    <source>
        <dbReference type="ARBA" id="ARBA00023125"/>
    </source>
</evidence>
<dbReference type="GO" id="GO:0000725">
    <property type="term" value="P:recombinational repair"/>
    <property type="evidence" value="ECO:0007669"/>
    <property type="project" value="TreeGrafter"/>
</dbReference>
<dbReference type="PANTHER" id="PTHR11070">
    <property type="entry name" value="UVRD / RECB / PCRA DNA HELICASE FAMILY MEMBER"/>
    <property type="match status" value="1"/>
</dbReference>
<dbReference type="Pfam" id="PF00580">
    <property type="entry name" value="UvrD-helicase"/>
    <property type="match status" value="1"/>
</dbReference>
<keyword evidence="7" id="KW-0413">Isomerase</keyword>
<dbReference type="GO" id="GO:0003677">
    <property type="term" value="F:DNA binding"/>
    <property type="evidence" value="ECO:0007669"/>
    <property type="project" value="UniProtKB-KW"/>
</dbReference>
<feature type="binding site" evidence="11">
    <location>
        <begin position="26"/>
        <end position="33"/>
    </location>
    <ligand>
        <name>ATP</name>
        <dbReference type="ChEBI" id="CHEBI:30616"/>
    </ligand>
</feature>
<comment type="similarity">
    <text evidence="1">Belongs to the helicase family. UvrD subfamily.</text>
</comment>
<evidence type="ECO:0000256" key="3">
    <source>
        <dbReference type="ARBA" id="ARBA00022801"/>
    </source>
</evidence>
<proteinExistence type="inferred from homology"/>
<comment type="caution">
    <text evidence="13">The sequence shown here is derived from an EMBL/GenBank/DDBJ whole genome shotgun (WGS) entry which is preliminary data.</text>
</comment>
<protein>
    <recommendedName>
        <fullName evidence="9">DNA 3'-5' helicase</fullName>
        <ecNumber evidence="9">5.6.2.4</ecNumber>
    </recommendedName>
</protein>
<evidence type="ECO:0000256" key="10">
    <source>
        <dbReference type="ARBA" id="ARBA00048988"/>
    </source>
</evidence>
<keyword evidence="3 11" id="KW-0378">Hydrolase</keyword>
<evidence type="ECO:0000256" key="4">
    <source>
        <dbReference type="ARBA" id="ARBA00022806"/>
    </source>
</evidence>
<sequence length="395" mass="43554">MQHLQKLNAQQQEAVLTIAGPLLVLAGAGAGKTRVIAERIKEIIRQGAEPESILAITFTNKAAGEMRSRVLGSLTSAEVRLPQPFISTFHSLGLTLIKENGKTLGYKRTPSIYDRSDSLGAMKKALKEAGAEDMEPRLALAVASRQKGEGVHADEFAASATTPHERQIATAWLCYERILRGDNALDFDDLLLRAVELLDKSPGVQKEYQKRWRYLHIDEYQDTNTIQARLAELLVGPERNVCAVGDVDQTIYGWRGAKIENILSFEQRYPGAKTVMLEQNYRSTKQILAAASTLIAHNSNRPDKNLRTDNPEGEPLSLYAAGDGGDEAQFVAKKISSLIEDGARPRDFACSIAPTSNPAQSRKKCLSTVSRTKCWERASSTVKRSKIYCRLCALP</sequence>
<evidence type="ECO:0000256" key="7">
    <source>
        <dbReference type="ARBA" id="ARBA00023235"/>
    </source>
</evidence>
<organism evidence="13 14">
    <name type="scientific">Candidatus Adlerbacteria bacterium RIFCSPHIGHO2_02_FULL_54_18</name>
    <dbReference type="NCBI Taxonomy" id="1797241"/>
    <lineage>
        <taxon>Bacteria</taxon>
        <taxon>Candidatus Adleribacteriota</taxon>
    </lineage>
</organism>
<keyword evidence="6" id="KW-0238">DNA-binding</keyword>
<dbReference type="Gene3D" id="3.40.50.300">
    <property type="entry name" value="P-loop containing nucleotide triphosphate hydrolases"/>
    <property type="match status" value="2"/>
</dbReference>
<dbReference type="InterPro" id="IPR027417">
    <property type="entry name" value="P-loop_NTPase"/>
</dbReference>
<dbReference type="EMBL" id="MEWV01000003">
    <property type="protein sequence ID" value="OGC88997.1"/>
    <property type="molecule type" value="Genomic_DNA"/>
</dbReference>
<evidence type="ECO:0000256" key="2">
    <source>
        <dbReference type="ARBA" id="ARBA00022741"/>
    </source>
</evidence>
<evidence type="ECO:0000259" key="12">
    <source>
        <dbReference type="PROSITE" id="PS51198"/>
    </source>
</evidence>
<dbReference type="InterPro" id="IPR000212">
    <property type="entry name" value="DNA_helicase_UvrD/REP"/>
</dbReference>
<dbReference type="Pfam" id="PF13361">
    <property type="entry name" value="UvrD_C"/>
    <property type="match status" value="1"/>
</dbReference>
<dbReference type="PROSITE" id="PS51198">
    <property type="entry name" value="UVRD_HELICASE_ATP_BIND"/>
    <property type="match status" value="1"/>
</dbReference>
<dbReference type="InterPro" id="IPR014017">
    <property type="entry name" value="DNA_helicase_UvrD-like_C"/>
</dbReference>
<evidence type="ECO:0000256" key="8">
    <source>
        <dbReference type="ARBA" id="ARBA00034617"/>
    </source>
</evidence>
<evidence type="ECO:0000256" key="9">
    <source>
        <dbReference type="ARBA" id="ARBA00034808"/>
    </source>
</evidence>
<dbReference type="GO" id="GO:0043138">
    <property type="term" value="F:3'-5' DNA helicase activity"/>
    <property type="evidence" value="ECO:0007669"/>
    <property type="project" value="UniProtKB-EC"/>
</dbReference>
<dbReference type="PANTHER" id="PTHR11070:SF2">
    <property type="entry name" value="ATP-DEPENDENT DNA HELICASE SRS2"/>
    <property type="match status" value="1"/>
</dbReference>